<reference evidence="2" key="2">
    <citation type="submission" date="2010-03" db="EMBL/GenBank/DDBJ databases">
        <title>The genome sequence of Coccidioides posadasii strain Silveira.</title>
        <authorList>
            <consortium name="The Broad Institute Genome Sequencing Center for Infectious Disease"/>
            <person name="Neafsey D."/>
            <person name="Orbach M."/>
            <person name="Henn M.R."/>
            <person name="Cole G.T."/>
            <person name="Galgiani J."/>
            <person name="Gardner M.J."/>
            <person name="Kirkland T.N."/>
            <person name="Taylor J.W."/>
            <person name="Young S.K."/>
            <person name="Zeng Q."/>
            <person name="Koehrsen M."/>
            <person name="Alvarado L."/>
            <person name="Berlin A."/>
            <person name="Borenstein D."/>
            <person name="Chapman S.B."/>
            <person name="Chen Z."/>
            <person name="Engels R."/>
            <person name="Freedman E."/>
            <person name="Gellesch M."/>
            <person name="Goldberg J."/>
            <person name="Griggs A."/>
            <person name="Gujja S."/>
            <person name="Heilman E."/>
            <person name="Heiman D."/>
            <person name="Howarth C."/>
            <person name="Jen D."/>
            <person name="Larson L."/>
            <person name="Mehta T."/>
            <person name="Neiman D."/>
            <person name="Park D."/>
            <person name="Pearson M."/>
            <person name="Richards J."/>
            <person name="Roberts A."/>
            <person name="Saif S."/>
            <person name="Shea T."/>
            <person name="Shenoy N."/>
            <person name="Sisk P."/>
            <person name="Stolte C."/>
            <person name="Sykes S."/>
            <person name="Walk T."/>
            <person name="White J."/>
            <person name="Yandava C."/>
            <person name="Haas B."/>
            <person name="Nusbaum C."/>
            <person name="Birren B."/>
        </authorList>
    </citation>
    <scope>NUCLEOTIDE SEQUENCE [LARGE SCALE GENOMIC DNA]</scope>
    <source>
        <strain evidence="2">RMSCC 757 / Silveira</strain>
    </source>
</reference>
<dbReference type="VEuPathDB" id="FungiDB:CPSG_06949"/>
<proteinExistence type="predicted"/>
<reference evidence="2" key="1">
    <citation type="journal article" date="2010" name="Genome Res.">
        <title>Population genomic sequencing of Coccidioides fungi reveals recent hybridization and transposon control.</title>
        <authorList>
            <person name="Neafsey D.E."/>
            <person name="Barker B.M."/>
            <person name="Sharpton T.J."/>
            <person name="Stajich J.E."/>
            <person name="Park D.J."/>
            <person name="Whiston E."/>
            <person name="Hung C.-Y."/>
            <person name="McMahan C."/>
            <person name="White J."/>
            <person name="Sykes S."/>
            <person name="Heiman D."/>
            <person name="Young S."/>
            <person name="Zeng Q."/>
            <person name="Abouelleil A."/>
            <person name="Aftuck L."/>
            <person name="Bessette D."/>
            <person name="Brown A."/>
            <person name="FitzGerald M."/>
            <person name="Lui A."/>
            <person name="Macdonald J.P."/>
            <person name="Priest M."/>
            <person name="Orbach M.J."/>
            <person name="Galgiani J.N."/>
            <person name="Kirkland T.N."/>
            <person name="Cole G.T."/>
            <person name="Birren B.W."/>
            <person name="Henn M.R."/>
            <person name="Taylor J.W."/>
            <person name="Rounsley S.D."/>
        </authorList>
    </citation>
    <scope>NUCLEOTIDE SEQUENCE [LARGE SCALE GENOMIC DNA]</scope>
    <source>
        <strain evidence="2">RMSCC 757 / Silveira</strain>
    </source>
</reference>
<name>E9DAU7_COCPS</name>
<evidence type="ECO:0000313" key="2">
    <source>
        <dbReference type="Proteomes" id="UP000002497"/>
    </source>
</evidence>
<organism evidence="2">
    <name type="scientific">Coccidioides posadasii (strain RMSCC 757 / Silveira)</name>
    <name type="common">Valley fever fungus</name>
    <dbReference type="NCBI Taxonomy" id="443226"/>
    <lineage>
        <taxon>Eukaryota</taxon>
        <taxon>Fungi</taxon>
        <taxon>Dikarya</taxon>
        <taxon>Ascomycota</taxon>
        <taxon>Pezizomycotina</taxon>
        <taxon>Eurotiomycetes</taxon>
        <taxon>Eurotiomycetidae</taxon>
        <taxon>Onygenales</taxon>
        <taxon>Onygenaceae</taxon>
        <taxon>Coccidioides</taxon>
    </lineage>
</organism>
<dbReference type="AlphaFoldDB" id="E9DAU7"/>
<sequence length="90" mass="9774">MQISQPATPGSSIRWALNNHSNVLGLLYYTYQPAQRGGGWLRGQRLGPQAQCCETPSVTSELGSLSPRGKGDRRIVAAFKSNKIAEHFGC</sequence>
<gene>
    <name evidence="1" type="ORF">CPSG_06949</name>
</gene>
<protein>
    <submittedName>
        <fullName evidence="1">Uncharacterized protein</fullName>
    </submittedName>
</protein>
<evidence type="ECO:0000313" key="1">
    <source>
        <dbReference type="EMBL" id="EFW16433.1"/>
    </source>
</evidence>
<dbReference type="Proteomes" id="UP000002497">
    <property type="component" value="Unassembled WGS sequence"/>
</dbReference>
<accession>E9DAU7</accession>
<keyword evidence="2" id="KW-1185">Reference proteome</keyword>
<dbReference type="EMBL" id="GL636497">
    <property type="protein sequence ID" value="EFW16433.1"/>
    <property type="molecule type" value="Genomic_DNA"/>
</dbReference>
<dbReference type="HOGENOM" id="CLU_2440688_0_0_1"/>